<dbReference type="STRING" id="481719.LASUN_05440"/>
<gene>
    <name evidence="4" type="primary">nagC</name>
    <name evidence="4" type="ORF">LASUN_05440</name>
</gene>
<dbReference type="Pfam" id="PF00480">
    <property type="entry name" value="ROK"/>
    <property type="match status" value="1"/>
</dbReference>
<evidence type="ECO:0000256" key="3">
    <source>
        <dbReference type="ARBA" id="ARBA00022629"/>
    </source>
</evidence>
<dbReference type="SUPFAM" id="SSF46785">
    <property type="entry name" value="Winged helix' DNA-binding domain"/>
    <property type="match status" value="1"/>
</dbReference>
<dbReference type="InterPro" id="IPR036390">
    <property type="entry name" value="WH_DNA-bd_sf"/>
</dbReference>
<evidence type="ECO:0000313" key="4">
    <source>
        <dbReference type="EMBL" id="OFA12606.1"/>
    </source>
</evidence>
<evidence type="ECO:0000313" key="5">
    <source>
        <dbReference type="Proteomes" id="UP000177010"/>
    </source>
</evidence>
<comment type="similarity">
    <text evidence="2">Belongs to the ROK (NagC/XylR) family.</text>
</comment>
<dbReference type="GO" id="GO:0042732">
    <property type="term" value="P:D-xylose metabolic process"/>
    <property type="evidence" value="ECO:0007669"/>
    <property type="project" value="UniProtKB-KW"/>
</dbReference>
<organism evidence="4 5">
    <name type="scientific">Lentilactobacillus sunkii</name>
    <dbReference type="NCBI Taxonomy" id="481719"/>
    <lineage>
        <taxon>Bacteria</taxon>
        <taxon>Bacillati</taxon>
        <taxon>Bacillota</taxon>
        <taxon>Bacilli</taxon>
        <taxon>Lactobacillales</taxon>
        <taxon>Lactobacillaceae</taxon>
        <taxon>Lentilactobacillus</taxon>
    </lineage>
</organism>
<dbReference type="InterPro" id="IPR049874">
    <property type="entry name" value="ROK_cs"/>
</dbReference>
<comment type="caution">
    <text evidence="4">The sequence shown here is derived from an EMBL/GenBank/DDBJ whole genome shotgun (WGS) entry which is preliminary data.</text>
</comment>
<dbReference type="AlphaFoldDB" id="A0A1E7XHK7"/>
<dbReference type="PANTHER" id="PTHR18964:SF149">
    <property type="entry name" value="BIFUNCTIONAL UDP-N-ACETYLGLUCOSAMINE 2-EPIMERASE_N-ACETYLMANNOSAMINE KINASE"/>
    <property type="match status" value="1"/>
</dbReference>
<evidence type="ECO:0000256" key="1">
    <source>
        <dbReference type="ARBA" id="ARBA00002486"/>
    </source>
</evidence>
<dbReference type="EMBL" id="MIQE01000006">
    <property type="protein sequence ID" value="OFA12606.1"/>
    <property type="molecule type" value="Genomic_DNA"/>
</dbReference>
<dbReference type="InterPro" id="IPR043129">
    <property type="entry name" value="ATPase_NBD"/>
</dbReference>
<dbReference type="SUPFAM" id="SSF53067">
    <property type="entry name" value="Actin-like ATPase domain"/>
    <property type="match status" value="1"/>
</dbReference>
<reference evidence="4 5" key="1">
    <citation type="submission" date="2016-09" db="EMBL/GenBank/DDBJ databases">
        <title>Genome Sequence of Lactobacillus sunkii Strain CG01.</title>
        <authorList>
            <person name="Poehlein A."/>
            <person name="Gabris C."/>
            <person name="Bengelsdorf F.R."/>
            <person name="Duerre P."/>
            <person name="Daniel R."/>
        </authorList>
    </citation>
    <scope>NUCLEOTIDE SEQUENCE [LARGE SCALE GENOMIC DNA]</scope>
    <source>
        <strain evidence="4 5">CG_D</strain>
    </source>
</reference>
<dbReference type="InterPro" id="IPR000600">
    <property type="entry name" value="ROK"/>
</dbReference>
<dbReference type="PROSITE" id="PS01125">
    <property type="entry name" value="ROK"/>
    <property type="match status" value="1"/>
</dbReference>
<keyword evidence="3" id="KW-0119">Carbohydrate metabolism</keyword>
<proteinExistence type="inferred from homology"/>
<keyword evidence="3" id="KW-0859">Xylose metabolism</keyword>
<comment type="function">
    <text evidence="1">Transcriptional repressor of xylose-utilizing enzymes.</text>
</comment>
<dbReference type="Gene3D" id="1.10.10.10">
    <property type="entry name" value="Winged helix-like DNA-binding domain superfamily/Winged helix DNA-binding domain"/>
    <property type="match status" value="1"/>
</dbReference>
<accession>A0A1E7XHK7</accession>
<dbReference type="Proteomes" id="UP000177010">
    <property type="component" value="Unassembled WGS sequence"/>
</dbReference>
<dbReference type="Gene3D" id="3.30.420.40">
    <property type="match status" value="2"/>
</dbReference>
<name>A0A1E7XHK7_9LACO</name>
<dbReference type="InterPro" id="IPR036388">
    <property type="entry name" value="WH-like_DNA-bd_sf"/>
</dbReference>
<sequence>MKMIANKYFMRQTNSKLVLQEIFNNEFTTRAEISRTLGLNKSTVSSIYEDLKSEQLVEEVGEGKASSGGGRKPTKIRINANFGFTLGFDISFHKLHYIANYLNGDVIYQGEKSIDNKSIQEIIQIIKEITDHFGATVKSIHGLLGICLSIHGIVDDQQKIVYSPFIDFEGVDIKELLMAEYHVPIILENESNLTAVYVRDFIMRYQQKNLITISIHKGIGSGIIVDNQLFRGFSGRAGEVGRTLTKNSDGKWLPIEQICSEDAIINRLKSDLKMNNLDRVGVVTMYNEGNSQVADAVNEFIQEISTLIYNSSMYFDTDAIYIGSPLMESAPQIFDKISARVKQLKDNSIQLVQLQDSDKATLLGACSVATHHALELVGYPLSFGKLV</sequence>
<dbReference type="PANTHER" id="PTHR18964">
    <property type="entry name" value="ROK (REPRESSOR, ORF, KINASE) FAMILY"/>
    <property type="match status" value="1"/>
</dbReference>
<protein>
    <submittedName>
        <fullName evidence="4">N-acetylglucosamine repressor</fullName>
    </submittedName>
</protein>
<evidence type="ECO:0000256" key="2">
    <source>
        <dbReference type="ARBA" id="ARBA00006479"/>
    </source>
</evidence>